<dbReference type="GO" id="GO:0006351">
    <property type="term" value="P:DNA-templated transcription"/>
    <property type="evidence" value="ECO:0007669"/>
    <property type="project" value="UniProtKB-UniRule"/>
</dbReference>
<evidence type="ECO:0000256" key="4">
    <source>
        <dbReference type="ARBA" id="ARBA00022478"/>
    </source>
</evidence>
<dbReference type="InterPro" id="IPR003716">
    <property type="entry name" value="DNA-dir_RNA_pol_omega"/>
</dbReference>
<organism evidence="12 13">
    <name type="scientific">Desulfurella multipotens</name>
    <dbReference type="NCBI Taxonomy" id="79269"/>
    <lineage>
        <taxon>Bacteria</taxon>
        <taxon>Pseudomonadati</taxon>
        <taxon>Campylobacterota</taxon>
        <taxon>Desulfurellia</taxon>
        <taxon>Desulfurellales</taxon>
        <taxon>Desulfurellaceae</taxon>
        <taxon>Desulfurella</taxon>
    </lineage>
</organism>
<keyword evidence="4 11" id="KW-0240">DNA-directed RNA polymerase</keyword>
<dbReference type="OrthoDB" id="5334728at2"/>
<evidence type="ECO:0000256" key="2">
    <source>
        <dbReference type="ARBA" id="ARBA00012418"/>
    </source>
</evidence>
<dbReference type="InterPro" id="IPR036161">
    <property type="entry name" value="RPB6/omega-like_sf"/>
</dbReference>
<evidence type="ECO:0000313" key="12">
    <source>
        <dbReference type="EMBL" id="SDC73057.1"/>
    </source>
</evidence>
<evidence type="ECO:0000313" key="13">
    <source>
        <dbReference type="Proteomes" id="UP000199411"/>
    </source>
</evidence>
<comment type="subunit">
    <text evidence="11">The RNAP catalytic core consists of 2 alpha, 1 beta, 1 beta' and 1 omega subunit. When a sigma factor is associated with the core the holoenzyme is formed, which can initiate transcription.</text>
</comment>
<name>A0A1G6P0S3_9BACT</name>
<evidence type="ECO:0000256" key="6">
    <source>
        <dbReference type="ARBA" id="ARBA00022695"/>
    </source>
</evidence>
<evidence type="ECO:0000256" key="5">
    <source>
        <dbReference type="ARBA" id="ARBA00022679"/>
    </source>
</evidence>
<protein>
    <recommendedName>
        <fullName evidence="3 11">DNA-directed RNA polymerase subunit omega</fullName>
        <shortName evidence="11">RNAP omega subunit</shortName>
        <ecNumber evidence="2 11">2.7.7.6</ecNumber>
    </recommendedName>
    <alternativeName>
        <fullName evidence="9 11">RNA polymerase omega subunit</fullName>
    </alternativeName>
    <alternativeName>
        <fullName evidence="8 11">Transcriptase subunit omega</fullName>
    </alternativeName>
</protein>
<dbReference type="Proteomes" id="UP000199411">
    <property type="component" value="Unassembled WGS sequence"/>
</dbReference>
<evidence type="ECO:0000256" key="7">
    <source>
        <dbReference type="ARBA" id="ARBA00023163"/>
    </source>
</evidence>
<evidence type="ECO:0000256" key="9">
    <source>
        <dbReference type="ARBA" id="ARBA00030998"/>
    </source>
</evidence>
<dbReference type="HAMAP" id="MF_00366">
    <property type="entry name" value="RNApol_bact_RpoZ"/>
    <property type="match status" value="1"/>
</dbReference>
<sequence>METTVELVYKALEHIESKYALVKAAAIRTHALYRGDKPLINIKPNTHKNTVIALKEIAQGYWSIK</sequence>
<keyword evidence="5 11" id="KW-0808">Transferase</keyword>
<dbReference type="InterPro" id="IPR006110">
    <property type="entry name" value="Pol_omega/Rpo6/RPB6"/>
</dbReference>
<accession>A0A1G6P0S3</accession>
<dbReference type="NCBIfam" id="TIGR00690">
    <property type="entry name" value="rpoZ"/>
    <property type="match status" value="1"/>
</dbReference>
<dbReference type="Pfam" id="PF01192">
    <property type="entry name" value="RNA_pol_Rpb6"/>
    <property type="match status" value="1"/>
</dbReference>
<evidence type="ECO:0000256" key="1">
    <source>
        <dbReference type="ARBA" id="ARBA00006711"/>
    </source>
</evidence>
<evidence type="ECO:0000256" key="11">
    <source>
        <dbReference type="HAMAP-Rule" id="MF_00366"/>
    </source>
</evidence>
<gene>
    <name evidence="11" type="primary">rpoZ</name>
    <name evidence="12" type="ORF">SAMN05660835_01276</name>
</gene>
<comment type="catalytic activity">
    <reaction evidence="10 11">
        <text>RNA(n) + a ribonucleoside 5'-triphosphate = RNA(n+1) + diphosphate</text>
        <dbReference type="Rhea" id="RHEA:21248"/>
        <dbReference type="Rhea" id="RHEA-COMP:14527"/>
        <dbReference type="Rhea" id="RHEA-COMP:17342"/>
        <dbReference type="ChEBI" id="CHEBI:33019"/>
        <dbReference type="ChEBI" id="CHEBI:61557"/>
        <dbReference type="ChEBI" id="CHEBI:140395"/>
        <dbReference type="EC" id="2.7.7.6"/>
    </reaction>
</comment>
<keyword evidence="7 11" id="KW-0804">Transcription</keyword>
<dbReference type="SMART" id="SM01409">
    <property type="entry name" value="RNA_pol_Rpb6"/>
    <property type="match status" value="1"/>
</dbReference>
<evidence type="ECO:0000256" key="8">
    <source>
        <dbReference type="ARBA" id="ARBA00029924"/>
    </source>
</evidence>
<evidence type="ECO:0000256" key="3">
    <source>
        <dbReference type="ARBA" id="ARBA00013725"/>
    </source>
</evidence>
<dbReference type="GO" id="GO:0000428">
    <property type="term" value="C:DNA-directed RNA polymerase complex"/>
    <property type="evidence" value="ECO:0007669"/>
    <property type="project" value="UniProtKB-KW"/>
</dbReference>
<dbReference type="SUPFAM" id="SSF63562">
    <property type="entry name" value="RPB6/omega subunit-like"/>
    <property type="match status" value="1"/>
</dbReference>
<dbReference type="RefSeq" id="WP_025391314.1">
    <property type="nucleotide sequence ID" value="NZ_FMYU01000008.1"/>
</dbReference>
<proteinExistence type="inferred from homology"/>
<dbReference type="PANTHER" id="PTHR34476">
    <property type="entry name" value="DNA-DIRECTED RNA POLYMERASE SUBUNIT OMEGA"/>
    <property type="match status" value="1"/>
</dbReference>
<comment type="function">
    <text evidence="11">Promotes RNA polymerase assembly. Latches the N- and C-terminal regions of the beta' subunit thereby facilitating its interaction with the beta and alpha subunits.</text>
</comment>
<dbReference type="EMBL" id="FMYU01000008">
    <property type="protein sequence ID" value="SDC73057.1"/>
    <property type="molecule type" value="Genomic_DNA"/>
</dbReference>
<comment type="similarity">
    <text evidence="1 11">Belongs to the RNA polymerase subunit omega family.</text>
</comment>
<dbReference type="GO" id="GO:0003677">
    <property type="term" value="F:DNA binding"/>
    <property type="evidence" value="ECO:0007669"/>
    <property type="project" value="UniProtKB-UniRule"/>
</dbReference>
<evidence type="ECO:0000256" key="10">
    <source>
        <dbReference type="ARBA" id="ARBA00048552"/>
    </source>
</evidence>
<dbReference type="Gene3D" id="3.90.940.10">
    <property type="match status" value="1"/>
</dbReference>
<dbReference type="PANTHER" id="PTHR34476:SF1">
    <property type="entry name" value="DNA-DIRECTED RNA POLYMERASE SUBUNIT OMEGA"/>
    <property type="match status" value="1"/>
</dbReference>
<dbReference type="EC" id="2.7.7.6" evidence="2 11"/>
<dbReference type="GO" id="GO:0003899">
    <property type="term" value="F:DNA-directed RNA polymerase activity"/>
    <property type="evidence" value="ECO:0007669"/>
    <property type="project" value="UniProtKB-UniRule"/>
</dbReference>
<dbReference type="AlphaFoldDB" id="A0A1G6P0S3"/>
<keyword evidence="13" id="KW-1185">Reference proteome</keyword>
<reference evidence="13" key="1">
    <citation type="submission" date="2016-10" db="EMBL/GenBank/DDBJ databases">
        <authorList>
            <person name="Varghese N."/>
            <person name="Submissions S."/>
        </authorList>
    </citation>
    <scope>NUCLEOTIDE SEQUENCE [LARGE SCALE GENOMIC DNA]</scope>
    <source>
        <strain evidence="13">DSM 8415</strain>
    </source>
</reference>
<keyword evidence="6 11" id="KW-0548">Nucleotidyltransferase</keyword>